<keyword evidence="4" id="KW-0808">Transferase</keyword>
<dbReference type="STRING" id="1123024.GCA_000423625_00718"/>
<name>A0A511CY66_9PSEU</name>
<reference evidence="6 7" key="1">
    <citation type="submission" date="2019-07" db="EMBL/GenBank/DDBJ databases">
        <title>Whole genome shotgun sequence of Pseudonocardia asaccharolytica NBRC 16224.</title>
        <authorList>
            <person name="Hosoyama A."/>
            <person name="Uohara A."/>
            <person name="Ohji S."/>
            <person name="Ichikawa N."/>
        </authorList>
    </citation>
    <scope>NUCLEOTIDE SEQUENCE [LARGE SCALE GENOMIC DNA]</scope>
    <source>
        <strain evidence="6 7">NBRC 16224</strain>
    </source>
</reference>
<evidence type="ECO:0000256" key="2">
    <source>
        <dbReference type="ARBA" id="ARBA00006739"/>
    </source>
</evidence>
<protein>
    <recommendedName>
        <fullName evidence="5">Glycosyltransferase 2-like domain-containing protein</fullName>
    </recommendedName>
</protein>
<dbReference type="Gene3D" id="3.90.550.10">
    <property type="entry name" value="Spore Coat Polysaccharide Biosynthesis Protein SpsA, Chain A"/>
    <property type="match status" value="1"/>
</dbReference>
<organism evidence="6 7">
    <name type="scientific">Pseudonocardia asaccharolytica DSM 44247 = NBRC 16224</name>
    <dbReference type="NCBI Taxonomy" id="1123024"/>
    <lineage>
        <taxon>Bacteria</taxon>
        <taxon>Bacillati</taxon>
        <taxon>Actinomycetota</taxon>
        <taxon>Actinomycetes</taxon>
        <taxon>Pseudonocardiales</taxon>
        <taxon>Pseudonocardiaceae</taxon>
        <taxon>Pseudonocardia</taxon>
    </lineage>
</organism>
<dbReference type="Proteomes" id="UP000321328">
    <property type="component" value="Unassembled WGS sequence"/>
</dbReference>
<dbReference type="GO" id="GO:0016757">
    <property type="term" value="F:glycosyltransferase activity"/>
    <property type="evidence" value="ECO:0007669"/>
    <property type="project" value="UniProtKB-KW"/>
</dbReference>
<evidence type="ECO:0000256" key="4">
    <source>
        <dbReference type="ARBA" id="ARBA00022679"/>
    </source>
</evidence>
<dbReference type="PANTHER" id="PTHR43179:SF12">
    <property type="entry name" value="GALACTOFURANOSYLTRANSFERASE GLFT2"/>
    <property type="match status" value="1"/>
</dbReference>
<dbReference type="OrthoDB" id="3180470at2"/>
<dbReference type="SUPFAM" id="SSF53448">
    <property type="entry name" value="Nucleotide-diphospho-sugar transferases"/>
    <property type="match status" value="1"/>
</dbReference>
<keyword evidence="3" id="KW-0328">Glycosyltransferase</keyword>
<evidence type="ECO:0000256" key="1">
    <source>
        <dbReference type="ARBA" id="ARBA00004776"/>
    </source>
</evidence>
<dbReference type="EMBL" id="BJVI01000009">
    <property type="protein sequence ID" value="GEL17506.1"/>
    <property type="molecule type" value="Genomic_DNA"/>
</dbReference>
<comment type="caution">
    <text evidence="6">The sequence shown here is derived from an EMBL/GenBank/DDBJ whole genome shotgun (WGS) entry which is preliminary data.</text>
</comment>
<proteinExistence type="inferred from homology"/>
<comment type="pathway">
    <text evidence="1">Cell wall biogenesis; cell wall polysaccharide biosynthesis.</text>
</comment>
<evidence type="ECO:0000313" key="7">
    <source>
        <dbReference type="Proteomes" id="UP000321328"/>
    </source>
</evidence>
<dbReference type="Pfam" id="PF00535">
    <property type="entry name" value="Glycos_transf_2"/>
    <property type="match status" value="1"/>
</dbReference>
<evidence type="ECO:0000313" key="6">
    <source>
        <dbReference type="EMBL" id="GEL17506.1"/>
    </source>
</evidence>
<comment type="similarity">
    <text evidence="2">Belongs to the glycosyltransferase 2 family.</text>
</comment>
<dbReference type="PANTHER" id="PTHR43179">
    <property type="entry name" value="RHAMNOSYLTRANSFERASE WBBL"/>
    <property type="match status" value="1"/>
</dbReference>
<dbReference type="RefSeq" id="WP_051232198.1">
    <property type="nucleotide sequence ID" value="NZ_AUII01000002.1"/>
</dbReference>
<keyword evidence="7" id="KW-1185">Reference proteome</keyword>
<gene>
    <name evidence="6" type="ORF">PA7_13430</name>
</gene>
<dbReference type="InterPro" id="IPR029044">
    <property type="entry name" value="Nucleotide-diphossugar_trans"/>
</dbReference>
<evidence type="ECO:0000256" key="3">
    <source>
        <dbReference type="ARBA" id="ARBA00022676"/>
    </source>
</evidence>
<dbReference type="AlphaFoldDB" id="A0A511CY66"/>
<sequence>MGQIDGRGPISALCVDARFSAARLLVTIDGVPVGQVIVPLSGGRAATDVVRAAIRDQLGRALDVGVPPLPAVTGPLTVVIATRGRPDSLVRCVRSVLRSDHARLRVLVVDNDPEDDRTAAAVRRLADPRVEYVRETRRGTSVGRNRGLREARVRGEKCVAFIDDDVEVDPAWAGRMVAALSEPGVAGVGGPVLAARLDTVAQLRAEEALGWQKGFSRRRFSLAEPPPDSAVFPFSPGLFGVGANLAVNAVVAGELGGFDAALGPGTGTCGGEDCEFMIRLVLAGHVLRYEPSAYVWHHHRPSLEELDDQLHGYAVGLGGLLTKIMVDPVGRSAALRRIPAALRRLRQIQSREVAAEVPRASRLRRLRALVSGPVAYLRARRAVRRAGGAVPQLLEPTDRSTD</sequence>
<accession>A0A511CY66</accession>
<dbReference type="CDD" id="cd00761">
    <property type="entry name" value="Glyco_tranf_GTA_type"/>
    <property type="match status" value="1"/>
</dbReference>
<evidence type="ECO:0000259" key="5">
    <source>
        <dbReference type="Pfam" id="PF00535"/>
    </source>
</evidence>
<feature type="domain" description="Glycosyltransferase 2-like" evidence="5">
    <location>
        <begin position="77"/>
        <end position="218"/>
    </location>
</feature>
<dbReference type="InterPro" id="IPR001173">
    <property type="entry name" value="Glyco_trans_2-like"/>
</dbReference>